<dbReference type="InterPro" id="IPR007016">
    <property type="entry name" value="O-antigen_ligase-rel_domated"/>
</dbReference>
<feature type="transmembrane region" description="Helical" evidence="5">
    <location>
        <begin position="133"/>
        <end position="155"/>
    </location>
</feature>
<feature type="transmembrane region" description="Helical" evidence="5">
    <location>
        <begin position="167"/>
        <end position="185"/>
    </location>
</feature>
<proteinExistence type="predicted"/>
<dbReference type="AlphaFoldDB" id="A0A1I3X8E7"/>
<sequence>MVPSGDKAYSSITYPVHCTHSEVARKALYRLDAKKRDHLLLTLWLIVTFKQFPMDELILYPLSLYFGYAFVRDIDDLFPIVAKSWVLFLFPTWCIMSVLWGVNPGAILKSAAQGFLTVMICYCVALRLDRRDVLVSLVIAAGIFSIASLVLPATGGKASRGVFASKNSMGLNMVILWSAALCVALDYGQRRFFRLVAGVLAVCALALVFISNSATAVLLAFALLILILLSKMLDGRGLFHPVILFWLTLGLSLLLIGASLLFSAANIDVIGLVLDKFGKDATLTGRTVLWGYALDQIKENPLLGVGHGGFWNPKDWTHVSRKIFVEFYKDFNATFTFHNAYLQTAVHQGLIGLGIALLAFFYAIWQVFVAMVRRCEMPQAFFVSIAAMILARNMTEPGLMTPFSLMTMVLYMGALISVRERVFGIS</sequence>
<feature type="transmembrane region" description="Helical" evidence="5">
    <location>
        <begin position="192"/>
        <end position="210"/>
    </location>
</feature>
<keyword evidence="3 5" id="KW-1133">Transmembrane helix</keyword>
<keyword evidence="4 5" id="KW-0472">Membrane</keyword>
<evidence type="ECO:0000256" key="4">
    <source>
        <dbReference type="ARBA" id="ARBA00023136"/>
    </source>
</evidence>
<evidence type="ECO:0000259" key="6">
    <source>
        <dbReference type="Pfam" id="PF04932"/>
    </source>
</evidence>
<dbReference type="Proteomes" id="UP000183299">
    <property type="component" value="Unassembled WGS sequence"/>
</dbReference>
<evidence type="ECO:0000256" key="5">
    <source>
        <dbReference type="SAM" id="Phobius"/>
    </source>
</evidence>
<evidence type="ECO:0000256" key="2">
    <source>
        <dbReference type="ARBA" id="ARBA00022692"/>
    </source>
</evidence>
<feature type="transmembrane region" description="Helical" evidence="5">
    <location>
        <begin position="400"/>
        <end position="418"/>
    </location>
</feature>
<organism evidence="7 8">
    <name type="scientific">Celeribacter halophilus</name>
    <dbReference type="NCBI Taxonomy" id="576117"/>
    <lineage>
        <taxon>Bacteria</taxon>
        <taxon>Pseudomonadati</taxon>
        <taxon>Pseudomonadota</taxon>
        <taxon>Alphaproteobacteria</taxon>
        <taxon>Rhodobacterales</taxon>
        <taxon>Roseobacteraceae</taxon>
        <taxon>Celeribacter</taxon>
    </lineage>
</organism>
<gene>
    <name evidence="7" type="ORF">SAMN04488138_1428</name>
</gene>
<keyword evidence="8" id="KW-1185">Reference proteome</keyword>
<comment type="subcellular location">
    <subcellularLocation>
        <location evidence="1">Membrane</location>
        <topology evidence="1">Multi-pass membrane protein</topology>
    </subcellularLocation>
</comment>
<dbReference type="STRING" id="576117.SAMN04488138_1428"/>
<reference evidence="7 8" key="1">
    <citation type="submission" date="2016-10" db="EMBL/GenBank/DDBJ databases">
        <authorList>
            <person name="de Groot N.N."/>
        </authorList>
    </citation>
    <scope>NUCLEOTIDE SEQUENCE [LARGE SCALE GENOMIC DNA]</scope>
    <source>
        <strain evidence="7 8">CGMCC 1.8891</strain>
    </source>
</reference>
<dbReference type="GO" id="GO:0016020">
    <property type="term" value="C:membrane"/>
    <property type="evidence" value="ECO:0007669"/>
    <property type="project" value="UniProtKB-SubCell"/>
</dbReference>
<dbReference type="PANTHER" id="PTHR37422">
    <property type="entry name" value="TEICHURONIC ACID BIOSYNTHESIS PROTEIN TUAE"/>
    <property type="match status" value="1"/>
</dbReference>
<feature type="transmembrane region" description="Helical" evidence="5">
    <location>
        <begin position="106"/>
        <end position="126"/>
    </location>
</feature>
<feature type="transmembrane region" description="Helical" evidence="5">
    <location>
        <begin position="345"/>
        <end position="365"/>
    </location>
</feature>
<protein>
    <submittedName>
        <fullName evidence="7">Exopolysaccharide production protein ExoQ</fullName>
    </submittedName>
</protein>
<feature type="transmembrane region" description="Helical" evidence="5">
    <location>
        <begin position="245"/>
        <end position="267"/>
    </location>
</feature>
<dbReference type="Pfam" id="PF04932">
    <property type="entry name" value="Wzy_C"/>
    <property type="match status" value="1"/>
</dbReference>
<dbReference type="PANTHER" id="PTHR37422:SF17">
    <property type="entry name" value="O-ANTIGEN LIGASE"/>
    <property type="match status" value="1"/>
</dbReference>
<evidence type="ECO:0000256" key="1">
    <source>
        <dbReference type="ARBA" id="ARBA00004141"/>
    </source>
</evidence>
<evidence type="ECO:0000256" key="3">
    <source>
        <dbReference type="ARBA" id="ARBA00022989"/>
    </source>
</evidence>
<accession>A0A1I3X8E7</accession>
<keyword evidence="2 5" id="KW-0812">Transmembrane</keyword>
<evidence type="ECO:0000313" key="7">
    <source>
        <dbReference type="EMBL" id="SFK15579.1"/>
    </source>
</evidence>
<dbReference type="InterPro" id="IPR051533">
    <property type="entry name" value="WaaL-like"/>
</dbReference>
<evidence type="ECO:0000313" key="8">
    <source>
        <dbReference type="Proteomes" id="UP000183299"/>
    </source>
</evidence>
<feature type="transmembrane region" description="Helical" evidence="5">
    <location>
        <begin position="80"/>
        <end position="100"/>
    </location>
</feature>
<dbReference type="EMBL" id="FORY01000042">
    <property type="protein sequence ID" value="SFK15579.1"/>
    <property type="molecule type" value="Genomic_DNA"/>
</dbReference>
<feature type="domain" description="O-antigen ligase-related" evidence="6">
    <location>
        <begin position="200"/>
        <end position="355"/>
    </location>
</feature>
<name>A0A1I3X8E7_9RHOB</name>